<evidence type="ECO:0000256" key="2">
    <source>
        <dbReference type="SAM" id="Phobius"/>
    </source>
</evidence>
<evidence type="ECO:0000313" key="4">
    <source>
        <dbReference type="EMBL" id="KAK9930058.1"/>
    </source>
</evidence>
<keyword evidence="2" id="KW-0472">Membrane</keyword>
<dbReference type="InterPro" id="IPR044824">
    <property type="entry name" value="MAIN-like"/>
</dbReference>
<evidence type="ECO:0000259" key="3">
    <source>
        <dbReference type="Pfam" id="PF10536"/>
    </source>
</evidence>
<reference evidence="4 5" key="1">
    <citation type="journal article" date="2023" name="G3 (Bethesda)">
        <title>A chromosome-length genome assembly and annotation of blackberry (Rubus argutus, cv. 'Hillquist').</title>
        <authorList>
            <person name="Bruna T."/>
            <person name="Aryal R."/>
            <person name="Dudchenko O."/>
            <person name="Sargent D.J."/>
            <person name="Mead D."/>
            <person name="Buti M."/>
            <person name="Cavallini A."/>
            <person name="Hytonen T."/>
            <person name="Andres J."/>
            <person name="Pham M."/>
            <person name="Weisz D."/>
            <person name="Mascagni F."/>
            <person name="Usai G."/>
            <person name="Natali L."/>
            <person name="Bassil N."/>
            <person name="Fernandez G.E."/>
            <person name="Lomsadze A."/>
            <person name="Armour M."/>
            <person name="Olukolu B."/>
            <person name="Poorten T."/>
            <person name="Britton C."/>
            <person name="Davik J."/>
            <person name="Ashrafi H."/>
            <person name="Aiden E.L."/>
            <person name="Borodovsky M."/>
            <person name="Worthington M."/>
        </authorList>
    </citation>
    <scope>NUCLEOTIDE SEQUENCE [LARGE SCALE GENOMIC DNA]</scope>
    <source>
        <strain evidence="4">PI 553951</strain>
    </source>
</reference>
<feature type="transmembrane region" description="Helical" evidence="2">
    <location>
        <begin position="256"/>
        <end position="276"/>
    </location>
</feature>
<feature type="region of interest" description="Disordered" evidence="1">
    <location>
        <begin position="164"/>
        <end position="196"/>
    </location>
</feature>
<protein>
    <recommendedName>
        <fullName evidence="3">Aminotransferase-like plant mobile domain-containing protein</fullName>
    </recommendedName>
</protein>
<dbReference type="AlphaFoldDB" id="A0AAW1X278"/>
<dbReference type="InterPro" id="IPR019557">
    <property type="entry name" value="AminoTfrase-like_pln_mobile"/>
</dbReference>
<evidence type="ECO:0000256" key="1">
    <source>
        <dbReference type="SAM" id="MobiDB-lite"/>
    </source>
</evidence>
<dbReference type="GO" id="GO:0010073">
    <property type="term" value="P:meristem maintenance"/>
    <property type="evidence" value="ECO:0007669"/>
    <property type="project" value="InterPro"/>
</dbReference>
<keyword evidence="2" id="KW-0812">Transmembrane</keyword>
<keyword evidence="5" id="KW-1185">Reference proteome</keyword>
<name>A0AAW1X278_RUBAR</name>
<dbReference type="Proteomes" id="UP001457282">
    <property type="component" value="Unassembled WGS sequence"/>
</dbReference>
<keyword evidence="2" id="KW-1133">Transmembrane helix</keyword>
<feature type="domain" description="Aminotransferase-like plant mobile" evidence="3">
    <location>
        <begin position="95"/>
        <end position="274"/>
    </location>
</feature>
<feature type="compositionally biased region" description="Basic and acidic residues" evidence="1">
    <location>
        <begin position="173"/>
        <end position="196"/>
    </location>
</feature>
<sequence>MSYATSQVQSDVVHRLPNESLPSSYLGPHFPQGMPSTITKVLERFQVDSSCHFDNRDWSSWSHLRPVGWPTLTKEWKAWVPRMEHFFGDQWRKLGIYDAIKITEHEIKMEKPLLAAALCFWSSTTNTMNLPLGPMSPTILDLAAIIGLPPVGVEIGADQNFPTAFTNSLLPPKLKDKGKRDNKEETKKDREEKQKAVNEAKTYRNYRTLYTKHAEVDHPEPINRKPVKENEHKAFLYYWLCKYMFCCRSGQCSREYAALALAFASGTSFALGPLFFHICSSVQNST</sequence>
<evidence type="ECO:0000313" key="5">
    <source>
        <dbReference type="Proteomes" id="UP001457282"/>
    </source>
</evidence>
<proteinExistence type="predicted"/>
<dbReference type="PANTHER" id="PTHR46033">
    <property type="entry name" value="PROTEIN MAIN-LIKE 2"/>
    <property type="match status" value="1"/>
</dbReference>
<comment type="caution">
    <text evidence="4">The sequence shown here is derived from an EMBL/GenBank/DDBJ whole genome shotgun (WGS) entry which is preliminary data.</text>
</comment>
<dbReference type="PANTHER" id="PTHR46033:SF67">
    <property type="entry name" value="AMINOTRANSFERASE-LIKE, PLANT MOBILE DOMAIN FAMILY PROTEIN"/>
    <property type="match status" value="1"/>
</dbReference>
<dbReference type="Pfam" id="PF10536">
    <property type="entry name" value="PMD"/>
    <property type="match status" value="1"/>
</dbReference>
<dbReference type="EMBL" id="JBEDUW010000005">
    <property type="protein sequence ID" value="KAK9930058.1"/>
    <property type="molecule type" value="Genomic_DNA"/>
</dbReference>
<gene>
    <name evidence="4" type="ORF">M0R45_027115</name>
</gene>
<accession>A0AAW1X278</accession>
<organism evidence="4 5">
    <name type="scientific">Rubus argutus</name>
    <name type="common">Southern blackberry</name>
    <dbReference type="NCBI Taxonomy" id="59490"/>
    <lineage>
        <taxon>Eukaryota</taxon>
        <taxon>Viridiplantae</taxon>
        <taxon>Streptophyta</taxon>
        <taxon>Embryophyta</taxon>
        <taxon>Tracheophyta</taxon>
        <taxon>Spermatophyta</taxon>
        <taxon>Magnoliopsida</taxon>
        <taxon>eudicotyledons</taxon>
        <taxon>Gunneridae</taxon>
        <taxon>Pentapetalae</taxon>
        <taxon>rosids</taxon>
        <taxon>fabids</taxon>
        <taxon>Rosales</taxon>
        <taxon>Rosaceae</taxon>
        <taxon>Rosoideae</taxon>
        <taxon>Rosoideae incertae sedis</taxon>
        <taxon>Rubus</taxon>
    </lineage>
</organism>